<dbReference type="Proteomes" id="UP000316560">
    <property type="component" value="Unassembled WGS sequence"/>
</dbReference>
<accession>A0A8H2PUF4</accession>
<sequence>MNSHRLRLPAVLLTMVAASPRRRVAASLVVATLGGCGNALPVGDNSEFSRKAATGDAWQVGVQHPVGDVGDCGDDVAIADGIMSADAPSSRYLWTLTSESDETDAERIAGCLKLGLTDGTITIYEPAE</sequence>
<name>A0A8H2PUF4_9MICO</name>
<keyword evidence="2" id="KW-1185">Reference proteome</keyword>
<dbReference type="RefSeq" id="WP_141990061.1">
    <property type="nucleotide sequence ID" value="NZ_VFRA01000001.1"/>
</dbReference>
<proteinExistence type="predicted"/>
<dbReference type="AlphaFoldDB" id="A0A8H2PUF4"/>
<organism evidence="1 2">
    <name type="scientific">Rhodoglobus vestalii</name>
    <dbReference type="NCBI Taxonomy" id="193384"/>
    <lineage>
        <taxon>Bacteria</taxon>
        <taxon>Bacillati</taxon>
        <taxon>Actinomycetota</taxon>
        <taxon>Actinomycetes</taxon>
        <taxon>Micrococcales</taxon>
        <taxon>Microbacteriaceae</taxon>
        <taxon>Rhodoglobus</taxon>
    </lineage>
</organism>
<evidence type="ECO:0000313" key="2">
    <source>
        <dbReference type="Proteomes" id="UP000316560"/>
    </source>
</evidence>
<dbReference type="EMBL" id="VFRA01000001">
    <property type="protein sequence ID" value="TQO19597.1"/>
    <property type="molecule type" value="Genomic_DNA"/>
</dbReference>
<reference evidence="1 2" key="1">
    <citation type="submission" date="2019-06" db="EMBL/GenBank/DDBJ databases">
        <title>Sequencing the genomes of 1000 actinobacteria strains.</title>
        <authorList>
            <person name="Klenk H.-P."/>
        </authorList>
    </citation>
    <scope>NUCLEOTIDE SEQUENCE [LARGE SCALE GENOMIC DNA]</scope>
    <source>
        <strain evidence="1 2">DSM 21947</strain>
    </source>
</reference>
<comment type="caution">
    <text evidence="1">The sequence shown here is derived from an EMBL/GenBank/DDBJ whole genome shotgun (WGS) entry which is preliminary data.</text>
</comment>
<evidence type="ECO:0000313" key="1">
    <source>
        <dbReference type="EMBL" id="TQO19597.1"/>
    </source>
</evidence>
<dbReference type="OrthoDB" id="4827322at2"/>
<protein>
    <submittedName>
        <fullName evidence="1">Uncharacterized protein</fullName>
    </submittedName>
</protein>
<gene>
    <name evidence="1" type="ORF">FB472_1164</name>
</gene>